<dbReference type="SUPFAM" id="SSF54686">
    <property type="entry name" value="Ribosomal protein L16p/L10e"/>
    <property type="match status" value="1"/>
</dbReference>
<name>A0AAV5RPL1_STABA</name>
<dbReference type="NCBIfam" id="TIGR01164">
    <property type="entry name" value="rplP_bact"/>
    <property type="match status" value="1"/>
</dbReference>
<dbReference type="InterPro" id="IPR020798">
    <property type="entry name" value="Ribosomal_uL16_CS"/>
</dbReference>
<organism evidence="5 6">
    <name type="scientific">Starmerella bacillaris</name>
    <name type="common">Yeast</name>
    <name type="synonym">Candida zemplinina</name>
    <dbReference type="NCBI Taxonomy" id="1247836"/>
    <lineage>
        <taxon>Eukaryota</taxon>
        <taxon>Fungi</taxon>
        <taxon>Dikarya</taxon>
        <taxon>Ascomycota</taxon>
        <taxon>Saccharomycotina</taxon>
        <taxon>Dipodascomycetes</taxon>
        <taxon>Dipodascales</taxon>
        <taxon>Trichomonascaceae</taxon>
        <taxon>Starmerella</taxon>
    </lineage>
</organism>
<dbReference type="InterPro" id="IPR016180">
    <property type="entry name" value="Ribosomal_uL16_dom"/>
</dbReference>
<dbReference type="Pfam" id="PF00252">
    <property type="entry name" value="Ribosomal_L16"/>
    <property type="match status" value="1"/>
</dbReference>
<keyword evidence="2 4" id="KW-0689">Ribosomal protein</keyword>
<sequence>MYSSFAAVYKAGANLATQRITGFSKIFARNVHHYEPRKAPPKATQKGRVPVRTGGSIKGSTLVHGKYGLRLKSEGIRLKAIQLQEADNSIMRALRPLEGKLYRRLHTNISVYIKGNETRMGKGKGSFDHWMCRVPTGKIIFEIDGAKVPLAVAKEAFRIAKDKLPGNYEFVTRDTPPKVGFKPALKPEERPVLDYTKILNENPTPKWANWQQQKNMDIRQYLRR</sequence>
<keyword evidence="6" id="KW-1185">Reference proteome</keyword>
<reference evidence="5 6" key="1">
    <citation type="journal article" date="2023" name="Elife">
        <title>Identification of key yeast species and microbe-microbe interactions impacting larval growth of Drosophila in the wild.</title>
        <authorList>
            <person name="Mure A."/>
            <person name="Sugiura Y."/>
            <person name="Maeda R."/>
            <person name="Honda K."/>
            <person name="Sakurai N."/>
            <person name="Takahashi Y."/>
            <person name="Watada M."/>
            <person name="Katoh T."/>
            <person name="Gotoh A."/>
            <person name="Gotoh Y."/>
            <person name="Taniguchi I."/>
            <person name="Nakamura K."/>
            <person name="Hayashi T."/>
            <person name="Katayama T."/>
            <person name="Uemura T."/>
            <person name="Hattori Y."/>
        </authorList>
    </citation>
    <scope>NUCLEOTIDE SEQUENCE [LARGE SCALE GENOMIC DNA]</scope>
    <source>
        <strain evidence="5 6">SB-73</strain>
    </source>
</reference>
<dbReference type="GO" id="GO:0032543">
    <property type="term" value="P:mitochondrial translation"/>
    <property type="evidence" value="ECO:0007669"/>
    <property type="project" value="TreeGrafter"/>
</dbReference>
<dbReference type="AlphaFoldDB" id="A0AAV5RPL1"/>
<protein>
    <submittedName>
        <fullName evidence="5">Mitochondrial 54S ribosomal protein YmL47</fullName>
    </submittedName>
</protein>
<dbReference type="InterPro" id="IPR047873">
    <property type="entry name" value="Ribosomal_uL16"/>
</dbReference>
<dbReference type="Proteomes" id="UP001362899">
    <property type="component" value="Unassembled WGS sequence"/>
</dbReference>
<dbReference type="PROSITE" id="PS00701">
    <property type="entry name" value="RIBOSOMAL_L16_2"/>
    <property type="match status" value="1"/>
</dbReference>
<dbReference type="GO" id="GO:0005762">
    <property type="term" value="C:mitochondrial large ribosomal subunit"/>
    <property type="evidence" value="ECO:0007669"/>
    <property type="project" value="TreeGrafter"/>
</dbReference>
<dbReference type="GO" id="GO:0003735">
    <property type="term" value="F:structural constituent of ribosome"/>
    <property type="evidence" value="ECO:0007669"/>
    <property type="project" value="InterPro"/>
</dbReference>
<dbReference type="PANTHER" id="PTHR12220">
    <property type="entry name" value="50S/60S RIBOSOMAL PROTEIN L16"/>
    <property type="match status" value="1"/>
</dbReference>
<dbReference type="PANTHER" id="PTHR12220:SF13">
    <property type="entry name" value="LARGE RIBOSOMAL SUBUNIT PROTEIN UL16M"/>
    <property type="match status" value="1"/>
</dbReference>
<gene>
    <name evidence="5" type="ORF">DASB73_040860</name>
</gene>
<dbReference type="InterPro" id="IPR000114">
    <property type="entry name" value="Ribosomal_uL16_bact-type"/>
</dbReference>
<dbReference type="CDD" id="cd01433">
    <property type="entry name" value="Ribosomal_L16_L10e"/>
    <property type="match status" value="1"/>
</dbReference>
<evidence type="ECO:0000256" key="3">
    <source>
        <dbReference type="ARBA" id="ARBA00023274"/>
    </source>
</evidence>
<evidence type="ECO:0000313" key="6">
    <source>
        <dbReference type="Proteomes" id="UP001362899"/>
    </source>
</evidence>
<evidence type="ECO:0000313" key="5">
    <source>
        <dbReference type="EMBL" id="GMM53123.1"/>
    </source>
</evidence>
<proteinExistence type="inferred from homology"/>
<dbReference type="Gene3D" id="3.90.1170.10">
    <property type="entry name" value="Ribosomal protein L10e/L16"/>
    <property type="match status" value="1"/>
</dbReference>
<comment type="caution">
    <text evidence="5">The sequence shown here is derived from an EMBL/GenBank/DDBJ whole genome shotgun (WGS) entry which is preliminary data.</text>
</comment>
<dbReference type="EMBL" id="BTGC01000008">
    <property type="protein sequence ID" value="GMM53123.1"/>
    <property type="molecule type" value="Genomic_DNA"/>
</dbReference>
<dbReference type="PRINTS" id="PR00060">
    <property type="entry name" value="RIBOSOMALL16"/>
</dbReference>
<evidence type="ECO:0000256" key="2">
    <source>
        <dbReference type="ARBA" id="ARBA00022980"/>
    </source>
</evidence>
<comment type="similarity">
    <text evidence="1 4">Belongs to the universal ribosomal protein uL16 family.</text>
</comment>
<keyword evidence="3 4" id="KW-0687">Ribonucleoprotein</keyword>
<dbReference type="GO" id="GO:0019843">
    <property type="term" value="F:rRNA binding"/>
    <property type="evidence" value="ECO:0007669"/>
    <property type="project" value="InterPro"/>
</dbReference>
<evidence type="ECO:0000256" key="4">
    <source>
        <dbReference type="RuleBase" id="RU004413"/>
    </source>
</evidence>
<evidence type="ECO:0000256" key="1">
    <source>
        <dbReference type="ARBA" id="ARBA00008931"/>
    </source>
</evidence>
<accession>A0AAV5RPL1</accession>
<dbReference type="InterPro" id="IPR036920">
    <property type="entry name" value="Ribosomal_uL16_sf"/>
</dbReference>